<name>A0A517RBJ0_9PLAN</name>
<dbReference type="AlphaFoldDB" id="A0A517RBJ0"/>
<evidence type="ECO:0000313" key="3">
    <source>
        <dbReference type="Proteomes" id="UP000317171"/>
    </source>
</evidence>
<keyword evidence="1" id="KW-0732">Signal</keyword>
<reference evidence="2 3" key="1">
    <citation type="submission" date="2019-02" db="EMBL/GenBank/DDBJ databases">
        <title>Deep-cultivation of Planctomycetes and their phenomic and genomic characterization uncovers novel biology.</title>
        <authorList>
            <person name="Wiegand S."/>
            <person name="Jogler M."/>
            <person name="Boedeker C."/>
            <person name="Pinto D."/>
            <person name="Vollmers J."/>
            <person name="Rivas-Marin E."/>
            <person name="Kohn T."/>
            <person name="Peeters S.H."/>
            <person name="Heuer A."/>
            <person name="Rast P."/>
            <person name="Oberbeckmann S."/>
            <person name="Bunk B."/>
            <person name="Jeske O."/>
            <person name="Meyerdierks A."/>
            <person name="Storesund J.E."/>
            <person name="Kallscheuer N."/>
            <person name="Luecker S."/>
            <person name="Lage O.M."/>
            <person name="Pohl T."/>
            <person name="Merkel B.J."/>
            <person name="Hornburger P."/>
            <person name="Mueller R.-W."/>
            <person name="Bruemmer F."/>
            <person name="Labrenz M."/>
            <person name="Spormann A.M."/>
            <person name="Op den Camp H."/>
            <person name="Overmann J."/>
            <person name="Amann R."/>
            <person name="Jetten M.S.M."/>
            <person name="Mascher T."/>
            <person name="Medema M.H."/>
            <person name="Devos D.P."/>
            <person name="Kaster A.-K."/>
            <person name="Ovreas L."/>
            <person name="Rohde M."/>
            <person name="Galperin M.Y."/>
            <person name="Jogler C."/>
        </authorList>
    </citation>
    <scope>NUCLEOTIDE SEQUENCE [LARGE SCALE GENOMIC DNA]</scope>
    <source>
        <strain evidence="2 3">Pan241w</strain>
    </source>
</reference>
<dbReference type="KEGG" id="gaz:Pan241w_12950"/>
<accession>A0A517RBJ0</accession>
<dbReference type="EMBL" id="CP036269">
    <property type="protein sequence ID" value="QDT41235.1"/>
    <property type="molecule type" value="Genomic_DNA"/>
</dbReference>
<proteinExistence type="predicted"/>
<sequence precursor="true">MKTLSFCLILMCTAGIFVGCGGASDAPVTYPVSGKVTLDGEPLAEGNIIFRDAAEKAASAAGKIENGEFSFEAVAGKKAVVITATREVPGKTVVGGAPDEPPVPAIEQYIPATYNEKTTLEAEVSDSGANEFTFELKSK</sequence>
<organism evidence="2 3">
    <name type="scientific">Gimesia alba</name>
    <dbReference type="NCBI Taxonomy" id="2527973"/>
    <lineage>
        <taxon>Bacteria</taxon>
        <taxon>Pseudomonadati</taxon>
        <taxon>Planctomycetota</taxon>
        <taxon>Planctomycetia</taxon>
        <taxon>Planctomycetales</taxon>
        <taxon>Planctomycetaceae</taxon>
        <taxon>Gimesia</taxon>
    </lineage>
</organism>
<dbReference type="Proteomes" id="UP000317171">
    <property type="component" value="Chromosome"/>
</dbReference>
<evidence type="ECO:0000256" key="1">
    <source>
        <dbReference type="SAM" id="SignalP"/>
    </source>
</evidence>
<dbReference type="RefSeq" id="WP_145212511.1">
    <property type="nucleotide sequence ID" value="NZ_CP036269.1"/>
</dbReference>
<evidence type="ECO:0008006" key="4">
    <source>
        <dbReference type="Google" id="ProtNLM"/>
    </source>
</evidence>
<feature type="signal peptide" evidence="1">
    <location>
        <begin position="1"/>
        <end position="23"/>
    </location>
</feature>
<protein>
    <recommendedName>
        <fullName evidence="4">Carboxypeptidase regulatory-like domain-containing protein</fullName>
    </recommendedName>
</protein>
<keyword evidence="3" id="KW-1185">Reference proteome</keyword>
<feature type="chain" id="PRO_5022072406" description="Carboxypeptidase regulatory-like domain-containing protein" evidence="1">
    <location>
        <begin position="24"/>
        <end position="139"/>
    </location>
</feature>
<dbReference type="OrthoDB" id="291697at2"/>
<dbReference type="PROSITE" id="PS51257">
    <property type="entry name" value="PROKAR_LIPOPROTEIN"/>
    <property type="match status" value="1"/>
</dbReference>
<evidence type="ECO:0000313" key="2">
    <source>
        <dbReference type="EMBL" id="QDT41235.1"/>
    </source>
</evidence>
<gene>
    <name evidence="2" type="ORF">Pan241w_12950</name>
</gene>